<dbReference type="EC" id="3.4.24.78" evidence="1"/>
<accession>A0ACD1A9H0</accession>
<gene>
    <name evidence="1" type="ORF">FRZ06_06240</name>
</gene>
<protein>
    <submittedName>
        <fullName evidence="1">GPR endopeptidase</fullName>
        <ecNumber evidence="1">3.4.24.78</ecNumber>
    </submittedName>
</protein>
<proteinExistence type="predicted"/>
<evidence type="ECO:0000313" key="2">
    <source>
        <dbReference type="Proteomes" id="UP000594014"/>
    </source>
</evidence>
<evidence type="ECO:0000313" key="1">
    <source>
        <dbReference type="EMBL" id="QOX62967.1"/>
    </source>
</evidence>
<keyword evidence="2" id="KW-1185">Reference proteome</keyword>
<name>A0ACD1A9H0_9FIRM</name>
<dbReference type="EMBL" id="CP042469">
    <property type="protein sequence ID" value="QOX62967.1"/>
    <property type="molecule type" value="Genomic_DNA"/>
</dbReference>
<keyword evidence="1" id="KW-0378">Hydrolase</keyword>
<sequence length="296" mass="32205">MKFRTDLAIENKEIYDKENQEEKIEIKGVEVETDHYEGAVDITRIKITDEHGSKILSKPIGNYITLEIDSAVDGSEEIKEKAAMALSLELKRLIKFHSQLKVLIIGLGNDKVTPDSLGPYTVAKVKVTRHYFLMYDTDSDNEISCVSGFIPGVMGSTGMETADLIQSAARIAKPELIIAIDSLAARNVDRISTTIQISDTGIAPGAGTGNMRKQLNESTLGIKVIAIGVPTVIDTKTLILDNLSGFLSDPDGAEAYLDDNGYQMIVTATDIDQVIKDFSDIIANGINITLHPGIYS</sequence>
<reference evidence="1" key="1">
    <citation type="submission" date="2019-08" db="EMBL/GenBank/DDBJ databases">
        <title>Genome sequence of Clostridiales bacterium MT110.</title>
        <authorList>
            <person name="Cao J."/>
        </authorList>
    </citation>
    <scope>NUCLEOTIDE SEQUENCE</scope>
    <source>
        <strain evidence="1">MT110</strain>
    </source>
</reference>
<organism evidence="1 2">
    <name type="scientific">Anoxybacterium hadale</name>
    <dbReference type="NCBI Taxonomy" id="3408580"/>
    <lineage>
        <taxon>Bacteria</taxon>
        <taxon>Bacillati</taxon>
        <taxon>Bacillota</taxon>
        <taxon>Clostridia</taxon>
        <taxon>Peptostreptococcales</taxon>
        <taxon>Anaerovoracaceae</taxon>
        <taxon>Anoxybacterium</taxon>
    </lineage>
</organism>
<dbReference type="Proteomes" id="UP000594014">
    <property type="component" value="Chromosome"/>
</dbReference>